<feature type="signal peptide" evidence="13">
    <location>
        <begin position="1"/>
        <end position="33"/>
    </location>
</feature>
<sequence length="588" mass="65691">MRKVISECRGIPARVAALIVLLVVVFVQQRSEAASCNTQRNHLSLPLSCGVRRLSPMGLVTNGIKAEPGDWPWHVALFARGARSTAEYKCGGSIISENFVLSAAHCFSNTDPDRYFLKAGVHNLYNESDPNMVKYNLFEIILHSKYVKRTFTNDIALMRPDRTISFTSNAVSPICVFRSAQQTAIDVLKQSGIAVGFGFNENHKISETLQQASMVVIEKQQCIARLPAHISYLPQDKGKICAIGSTTGANVCSGDSGGGLYFAKDQVWYLRGVVSAAARMELDTGDYTCDAALPATYTDVAHYTKWIDAHQQIVDERNLLKLEDCGRALHSDVQNETDKPVFNQYPWNALLEFRQPSKSQIQLVCSGVLVHPRYVLTVGHCVEGIFSNYELKSVRLGEYNIRTVEDSDPNAPATTTTSQSIEIEQIIFHPSFNRPLYSNNLALLKLKYNADTSKPNIAPICLPSMDDYKESSLTVSGWKRNKSVFPKLERDAMNLTTPDVCREEYKKLHISLPETVDVLCAVHQTRQKGHCHNYATGSPLQYIKRVDKVPRYFLAGMMVFNFPYCRQDGSEMFMNLASAGEWIKSTAK</sequence>
<dbReference type="InterPro" id="IPR009003">
    <property type="entry name" value="Peptidase_S1_PA"/>
</dbReference>
<proteinExistence type="inferred from homology"/>
<dbReference type="PROSITE" id="PS00134">
    <property type="entry name" value="TRYPSIN_HIS"/>
    <property type="match status" value="1"/>
</dbReference>
<evidence type="ECO:0000256" key="4">
    <source>
        <dbReference type="ARBA" id="ARBA00022670"/>
    </source>
</evidence>
<dbReference type="InterPro" id="IPR001254">
    <property type="entry name" value="Trypsin_dom"/>
</dbReference>
<comment type="similarity">
    <text evidence="12">Belongs to the peptidase S1 family. CLIP subfamily.</text>
</comment>
<dbReference type="GO" id="GO:0004252">
    <property type="term" value="F:serine-type endopeptidase activity"/>
    <property type="evidence" value="ECO:0007669"/>
    <property type="project" value="InterPro"/>
</dbReference>
<keyword evidence="10" id="KW-1015">Disulfide bond</keyword>
<evidence type="ECO:0000259" key="14">
    <source>
        <dbReference type="PROSITE" id="PS50240"/>
    </source>
</evidence>
<evidence type="ECO:0000256" key="9">
    <source>
        <dbReference type="ARBA" id="ARBA00023145"/>
    </source>
</evidence>
<dbReference type="InterPro" id="IPR001314">
    <property type="entry name" value="Peptidase_S1A"/>
</dbReference>
<keyword evidence="7" id="KW-0720">Serine protease</keyword>
<evidence type="ECO:0000256" key="13">
    <source>
        <dbReference type="SAM" id="SignalP"/>
    </source>
</evidence>
<keyword evidence="9" id="KW-0865">Zymogen</keyword>
<keyword evidence="11" id="KW-0325">Glycoprotein</keyword>
<evidence type="ECO:0000256" key="6">
    <source>
        <dbReference type="ARBA" id="ARBA00022801"/>
    </source>
</evidence>
<dbReference type="Pfam" id="PF00089">
    <property type="entry name" value="Trypsin"/>
    <property type="match status" value="2"/>
</dbReference>
<evidence type="ECO:0000256" key="7">
    <source>
        <dbReference type="ARBA" id="ARBA00022825"/>
    </source>
</evidence>
<keyword evidence="2" id="KW-0964">Secreted</keyword>
<dbReference type="InterPro" id="IPR043504">
    <property type="entry name" value="Peptidase_S1_PA_chymotrypsin"/>
</dbReference>
<reference evidence="15" key="2">
    <citation type="submission" date="2020-05" db="UniProtKB">
        <authorList>
            <consortium name="EnsemblMetazoa"/>
        </authorList>
    </citation>
    <scope>IDENTIFICATION</scope>
    <source>
        <strain evidence="15">WRAIR2</strain>
    </source>
</reference>
<evidence type="ECO:0000313" key="15">
    <source>
        <dbReference type="EnsemblMetazoa" id="ADIR007862-PA"/>
    </source>
</evidence>
<dbReference type="InterPro" id="IPR018114">
    <property type="entry name" value="TRYPSIN_HIS"/>
</dbReference>
<feature type="domain" description="Peptidase S1" evidence="14">
    <location>
        <begin position="60"/>
        <end position="312"/>
    </location>
</feature>
<dbReference type="FunFam" id="2.40.10.10:FF:000028">
    <property type="entry name" value="Serine protease easter"/>
    <property type="match status" value="1"/>
</dbReference>
<feature type="chain" id="PRO_5008130074" description="Peptidase S1 domain-containing protein" evidence="13">
    <location>
        <begin position="34"/>
        <end position="588"/>
    </location>
</feature>
<keyword evidence="5 13" id="KW-0732">Signal</keyword>
<keyword evidence="16" id="KW-1185">Reference proteome</keyword>
<evidence type="ECO:0000256" key="10">
    <source>
        <dbReference type="ARBA" id="ARBA00023157"/>
    </source>
</evidence>
<dbReference type="PANTHER" id="PTHR24256">
    <property type="entry name" value="TRYPTASE-RELATED"/>
    <property type="match status" value="1"/>
</dbReference>
<name>A0A182NJN8_9DIPT</name>
<keyword evidence="3" id="KW-0399">Innate immunity</keyword>
<evidence type="ECO:0000256" key="1">
    <source>
        <dbReference type="ARBA" id="ARBA00004613"/>
    </source>
</evidence>
<accession>A0A182NJN8</accession>
<organism evidence="15 16">
    <name type="scientific">Anopheles dirus</name>
    <dbReference type="NCBI Taxonomy" id="7168"/>
    <lineage>
        <taxon>Eukaryota</taxon>
        <taxon>Metazoa</taxon>
        <taxon>Ecdysozoa</taxon>
        <taxon>Arthropoda</taxon>
        <taxon>Hexapoda</taxon>
        <taxon>Insecta</taxon>
        <taxon>Pterygota</taxon>
        <taxon>Neoptera</taxon>
        <taxon>Endopterygota</taxon>
        <taxon>Diptera</taxon>
        <taxon>Nematocera</taxon>
        <taxon>Culicoidea</taxon>
        <taxon>Culicidae</taxon>
        <taxon>Anophelinae</taxon>
        <taxon>Anopheles</taxon>
    </lineage>
</organism>
<dbReference type="EnsemblMetazoa" id="ADIR007862-RA">
    <property type="protein sequence ID" value="ADIR007862-PA"/>
    <property type="gene ID" value="ADIR007862"/>
</dbReference>
<dbReference type="STRING" id="7168.A0A182NJN8"/>
<evidence type="ECO:0000256" key="5">
    <source>
        <dbReference type="ARBA" id="ARBA00022729"/>
    </source>
</evidence>
<evidence type="ECO:0000256" key="8">
    <source>
        <dbReference type="ARBA" id="ARBA00022859"/>
    </source>
</evidence>
<dbReference type="SUPFAM" id="SSF50494">
    <property type="entry name" value="Trypsin-like serine proteases"/>
    <property type="match status" value="2"/>
</dbReference>
<dbReference type="SMART" id="SM00020">
    <property type="entry name" value="Tryp_SPc"/>
    <property type="match status" value="2"/>
</dbReference>
<dbReference type="Gene3D" id="2.40.10.10">
    <property type="entry name" value="Trypsin-like serine proteases"/>
    <property type="match status" value="3"/>
</dbReference>
<dbReference type="AlphaFoldDB" id="A0A182NJN8"/>
<dbReference type="InterPro" id="IPR051487">
    <property type="entry name" value="Ser/Thr_Proteases_Immune/Dev"/>
</dbReference>
<keyword evidence="8" id="KW-0391">Immunity</keyword>
<reference evidence="16" key="1">
    <citation type="submission" date="2013-03" db="EMBL/GenBank/DDBJ databases">
        <title>The Genome Sequence of Anopheles dirus WRAIR2.</title>
        <authorList>
            <consortium name="The Broad Institute Genomics Platform"/>
            <person name="Neafsey D.E."/>
            <person name="Walton C."/>
            <person name="Walker B."/>
            <person name="Young S.K."/>
            <person name="Zeng Q."/>
            <person name="Gargeya S."/>
            <person name="Fitzgerald M."/>
            <person name="Haas B."/>
            <person name="Abouelleil A."/>
            <person name="Allen A.W."/>
            <person name="Alvarado L."/>
            <person name="Arachchi H.M."/>
            <person name="Berlin A.M."/>
            <person name="Chapman S.B."/>
            <person name="Gainer-Dewar J."/>
            <person name="Goldberg J."/>
            <person name="Griggs A."/>
            <person name="Gujja S."/>
            <person name="Hansen M."/>
            <person name="Howarth C."/>
            <person name="Imamovic A."/>
            <person name="Ireland A."/>
            <person name="Larimer J."/>
            <person name="McCowan C."/>
            <person name="Murphy C."/>
            <person name="Pearson M."/>
            <person name="Poon T.W."/>
            <person name="Priest M."/>
            <person name="Roberts A."/>
            <person name="Saif S."/>
            <person name="Shea T."/>
            <person name="Sisk P."/>
            <person name="Sykes S."/>
            <person name="Wortman J."/>
            <person name="Nusbaum C."/>
            <person name="Birren B."/>
        </authorList>
    </citation>
    <scope>NUCLEOTIDE SEQUENCE [LARGE SCALE GENOMIC DNA]</scope>
    <source>
        <strain evidence="16">WRAIR2</strain>
    </source>
</reference>
<evidence type="ECO:0000256" key="12">
    <source>
        <dbReference type="ARBA" id="ARBA00024195"/>
    </source>
</evidence>
<dbReference type="Proteomes" id="UP000075884">
    <property type="component" value="Unassembled WGS sequence"/>
</dbReference>
<dbReference type="PRINTS" id="PR00722">
    <property type="entry name" value="CHYMOTRYPSIN"/>
</dbReference>
<evidence type="ECO:0000256" key="11">
    <source>
        <dbReference type="ARBA" id="ARBA00023180"/>
    </source>
</evidence>
<dbReference type="GO" id="GO:0045087">
    <property type="term" value="P:innate immune response"/>
    <property type="evidence" value="ECO:0007669"/>
    <property type="project" value="UniProtKB-KW"/>
</dbReference>
<comment type="subcellular location">
    <subcellularLocation>
        <location evidence="1">Secreted</location>
    </subcellularLocation>
</comment>
<keyword evidence="4" id="KW-0645">Protease</keyword>
<protein>
    <recommendedName>
        <fullName evidence="14">Peptidase S1 domain-containing protein</fullName>
    </recommendedName>
</protein>
<dbReference type="VEuPathDB" id="VectorBase:ADIR007862"/>
<dbReference type="GO" id="GO:0006508">
    <property type="term" value="P:proteolysis"/>
    <property type="evidence" value="ECO:0007669"/>
    <property type="project" value="UniProtKB-KW"/>
</dbReference>
<evidence type="ECO:0000256" key="2">
    <source>
        <dbReference type="ARBA" id="ARBA00022525"/>
    </source>
</evidence>
<evidence type="ECO:0000313" key="16">
    <source>
        <dbReference type="Proteomes" id="UP000075884"/>
    </source>
</evidence>
<keyword evidence="6" id="KW-0378">Hydrolase</keyword>
<dbReference type="GO" id="GO:0005576">
    <property type="term" value="C:extracellular region"/>
    <property type="evidence" value="ECO:0007669"/>
    <property type="project" value="UniProtKB-SubCell"/>
</dbReference>
<dbReference type="FunFam" id="2.40.10.10:FF:000146">
    <property type="entry name" value="Serine protease 53"/>
    <property type="match status" value="1"/>
</dbReference>
<dbReference type="PROSITE" id="PS50240">
    <property type="entry name" value="TRYPSIN_DOM"/>
    <property type="match status" value="2"/>
</dbReference>
<dbReference type="CDD" id="cd00190">
    <property type="entry name" value="Tryp_SPc"/>
    <property type="match status" value="1"/>
</dbReference>
<evidence type="ECO:0000256" key="3">
    <source>
        <dbReference type="ARBA" id="ARBA00022588"/>
    </source>
</evidence>
<feature type="domain" description="Peptidase S1" evidence="14">
    <location>
        <begin position="333"/>
        <end position="588"/>
    </location>
</feature>